<comment type="caution">
    <text evidence="1">The sequence shown here is derived from an EMBL/GenBank/DDBJ whole genome shotgun (WGS) entry which is preliminary data.</text>
</comment>
<evidence type="ECO:0000313" key="1">
    <source>
        <dbReference type="EMBL" id="GAA2370784.1"/>
    </source>
</evidence>
<evidence type="ECO:0000313" key="2">
    <source>
        <dbReference type="Proteomes" id="UP001501444"/>
    </source>
</evidence>
<dbReference type="EMBL" id="BAAARV010000070">
    <property type="protein sequence ID" value="GAA2370784.1"/>
    <property type="molecule type" value="Genomic_DNA"/>
</dbReference>
<accession>A0ABP5U677</accession>
<gene>
    <name evidence="1" type="ORF">GCM10010170_071990</name>
</gene>
<sequence>MNSAGRGQVMRYRIMRNDLHERVKTVDDLAVLDLGVPNVPAGSARQALAARCIDPLGGGLVLAWSTRGAPHLHRSADLPGLAAALWPLSDADAAARFATNQLPKEAGELGIEAFRATAAALREVVTRPTAKGEVSRGVSDRVPAELTYDCKVCRSRHISGGLFQLCGPAGGVRLDEDAAKTVLLPADPRPPIPAEAAGTAEFVRAYLRLLGPATPGDAAKYLGTSVSALKTVWPGGLAEVSVDGRRAWLPEEDLGALLAAPPVRGVRLLPPSDPFLQARDRALLVPDTSQAKEVWRILGNPGVVLADGDLAGTWRARAVRKRLEVTVSLWRPVDPAALEAEAETVAAVRGLAGASLGTHEA</sequence>
<organism evidence="1 2">
    <name type="scientific">Dactylosporangium salmoneum</name>
    <dbReference type="NCBI Taxonomy" id="53361"/>
    <lineage>
        <taxon>Bacteria</taxon>
        <taxon>Bacillati</taxon>
        <taxon>Actinomycetota</taxon>
        <taxon>Actinomycetes</taxon>
        <taxon>Micromonosporales</taxon>
        <taxon>Micromonosporaceae</taxon>
        <taxon>Dactylosporangium</taxon>
    </lineage>
</organism>
<dbReference type="PANTHER" id="PTHR38479:SF2">
    <property type="entry name" value="WINGED HELIX DNA-BINDING DOMAIN-CONTAINING PROTEIN"/>
    <property type="match status" value="1"/>
</dbReference>
<proteinExistence type="predicted"/>
<dbReference type="Pfam" id="PF06224">
    <property type="entry name" value="AlkZ-like"/>
    <property type="match status" value="1"/>
</dbReference>
<keyword evidence="2" id="KW-1185">Reference proteome</keyword>
<reference evidence="2" key="1">
    <citation type="journal article" date="2019" name="Int. J. Syst. Evol. Microbiol.">
        <title>The Global Catalogue of Microorganisms (GCM) 10K type strain sequencing project: providing services to taxonomists for standard genome sequencing and annotation.</title>
        <authorList>
            <consortium name="The Broad Institute Genomics Platform"/>
            <consortium name="The Broad Institute Genome Sequencing Center for Infectious Disease"/>
            <person name="Wu L."/>
            <person name="Ma J."/>
        </authorList>
    </citation>
    <scope>NUCLEOTIDE SEQUENCE [LARGE SCALE GENOMIC DNA]</scope>
    <source>
        <strain evidence="2">JCM 3272</strain>
    </source>
</reference>
<dbReference type="PANTHER" id="PTHR38479">
    <property type="entry name" value="LMO0824 PROTEIN"/>
    <property type="match status" value="1"/>
</dbReference>
<dbReference type="Proteomes" id="UP001501444">
    <property type="component" value="Unassembled WGS sequence"/>
</dbReference>
<name>A0ABP5U677_9ACTN</name>
<dbReference type="InterPro" id="IPR009351">
    <property type="entry name" value="AlkZ-like"/>
</dbReference>
<protein>
    <submittedName>
        <fullName evidence="1">Crosslink repair DNA glycosylase YcaQ family protein</fullName>
    </submittedName>
</protein>
<dbReference type="RefSeq" id="WP_344617057.1">
    <property type="nucleotide sequence ID" value="NZ_BAAARV010000070.1"/>
</dbReference>